<proteinExistence type="predicted"/>
<dbReference type="Proteomes" id="UP000799302">
    <property type="component" value="Unassembled WGS sequence"/>
</dbReference>
<keyword evidence="2" id="KW-1185">Reference proteome</keyword>
<evidence type="ECO:0000313" key="2">
    <source>
        <dbReference type="Proteomes" id="UP000799302"/>
    </source>
</evidence>
<dbReference type="EMBL" id="MU004235">
    <property type="protein sequence ID" value="KAF2669689.1"/>
    <property type="molecule type" value="Genomic_DNA"/>
</dbReference>
<evidence type="ECO:0000313" key="1">
    <source>
        <dbReference type="EMBL" id="KAF2669689.1"/>
    </source>
</evidence>
<sequence>MADLGCGSIPFQMNVSAMVGRTYQTFSSPMGDLLFSNTFSITLYLPPRYVIAKRNVRAVAMRQRLFIRRRQYDAARPTKQRLKGCSDL</sequence>
<dbReference type="AlphaFoldDB" id="A0A6A6UBP2"/>
<accession>A0A6A6UBP2</accession>
<name>A0A6A6UBP2_9PEZI</name>
<organism evidence="1 2">
    <name type="scientific">Microthyrium microscopicum</name>
    <dbReference type="NCBI Taxonomy" id="703497"/>
    <lineage>
        <taxon>Eukaryota</taxon>
        <taxon>Fungi</taxon>
        <taxon>Dikarya</taxon>
        <taxon>Ascomycota</taxon>
        <taxon>Pezizomycotina</taxon>
        <taxon>Dothideomycetes</taxon>
        <taxon>Dothideomycetes incertae sedis</taxon>
        <taxon>Microthyriales</taxon>
        <taxon>Microthyriaceae</taxon>
        <taxon>Microthyrium</taxon>
    </lineage>
</organism>
<reference evidence="1" key="1">
    <citation type="journal article" date="2020" name="Stud. Mycol.">
        <title>101 Dothideomycetes genomes: a test case for predicting lifestyles and emergence of pathogens.</title>
        <authorList>
            <person name="Haridas S."/>
            <person name="Albert R."/>
            <person name="Binder M."/>
            <person name="Bloem J."/>
            <person name="Labutti K."/>
            <person name="Salamov A."/>
            <person name="Andreopoulos B."/>
            <person name="Baker S."/>
            <person name="Barry K."/>
            <person name="Bills G."/>
            <person name="Bluhm B."/>
            <person name="Cannon C."/>
            <person name="Castanera R."/>
            <person name="Culley D."/>
            <person name="Daum C."/>
            <person name="Ezra D."/>
            <person name="Gonzalez J."/>
            <person name="Henrissat B."/>
            <person name="Kuo A."/>
            <person name="Liang C."/>
            <person name="Lipzen A."/>
            <person name="Lutzoni F."/>
            <person name="Magnuson J."/>
            <person name="Mondo S."/>
            <person name="Nolan M."/>
            <person name="Ohm R."/>
            <person name="Pangilinan J."/>
            <person name="Park H.-J."/>
            <person name="Ramirez L."/>
            <person name="Alfaro M."/>
            <person name="Sun H."/>
            <person name="Tritt A."/>
            <person name="Yoshinaga Y."/>
            <person name="Zwiers L.-H."/>
            <person name="Turgeon B."/>
            <person name="Goodwin S."/>
            <person name="Spatafora J."/>
            <person name="Crous P."/>
            <person name="Grigoriev I."/>
        </authorList>
    </citation>
    <scope>NUCLEOTIDE SEQUENCE</scope>
    <source>
        <strain evidence="1">CBS 115976</strain>
    </source>
</reference>
<gene>
    <name evidence="1" type="ORF">BT63DRAFT_425367</name>
</gene>
<protein>
    <submittedName>
        <fullName evidence="1">Uncharacterized protein</fullName>
    </submittedName>
</protein>